<keyword evidence="2" id="KW-1185">Reference proteome</keyword>
<accession>A0AA88NYM8</accession>
<name>A0AA88NYM8_TACVA</name>
<sequence>MDKLGNSCPKKPARFVSEDYRKQHTDDIEGLIWSFLFFIKVSIVKYKDVNKCPDMYKNIIIYDLQIERGGKDYIWKVFKLLSQEDDINCVLDNCYILQSSRDILNLIKHYANFGEKDPKYIMINSWIYKLYPEKLFVFLVGKQLNRTEKADEIVSVIEGQYKKYTYEDLREGIRSCRENNKDLNDLYVEFAHYARDTLQGIYTHGRLDPCKEAWFTTYFTATMISESIRNFRSFVINIMILDMSLSQNPEFLLEKLPMARGGSWINSDKRGFYGASTPVSGRKPRLKKLIEDEEEIFKKWLLHRNKSEIDTETIKCLLELVYGKLRLRTDPSLLETFITNYVHFKKEIKSKIPPELLRGSHGRQISLQNMNLSFYHF</sequence>
<dbReference type="EMBL" id="JAVHJS010000002">
    <property type="protein sequence ID" value="KAK2866802.1"/>
    <property type="molecule type" value="Genomic_DNA"/>
</dbReference>
<gene>
    <name evidence="1" type="ORF">Q7C36_002858</name>
</gene>
<evidence type="ECO:0000313" key="1">
    <source>
        <dbReference type="EMBL" id="KAK2866802.1"/>
    </source>
</evidence>
<reference evidence="1" key="1">
    <citation type="submission" date="2023-08" db="EMBL/GenBank/DDBJ databases">
        <title>Pelteobagrus vachellii genome.</title>
        <authorList>
            <person name="Liu H."/>
        </authorList>
    </citation>
    <scope>NUCLEOTIDE SEQUENCE</scope>
    <source>
        <strain evidence="1">PRFRI_2022a</strain>
        <tissue evidence="1">Muscle</tissue>
    </source>
</reference>
<dbReference type="Proteomes" id="UP001187315">
    <property type="component" value="Unassembled WGS sequence"/>
</dbReference>
<dbReference type="AlphaFoldDB" id="A0AA88NYM8"/>
<evidence type="ECO:0000313" key="2">
    <source>
        <dbReference type="Proteomes" id="UP001187315"/>
    </source>
</evidence>
<protein>
    <submittedName>
        <fullName evidence="1">Uncharacterized protein</fullName>
    </submittedName>
</protein>
<comment type="caution">
    <text evidence="1">The sequence shown here is derived from an EMBL/GenBank/DDBJ whole genome shotgun (WGS) entry which is preliminary data.</text>
</comment>
<proteinExistence type="predicted"/>
<organism evidence="1 2">
    <name type="scientific">Tachysurus vachellii</name>
    <name type="common">Darkbarbel catfish</name>
    <name type="synonym">Pelteobagrus vachellii</name>
    <dbReference type="NCBI Taxonomy" id="175792"/>
    <lineage>
        <taxon>Eukaryota</taxon>
        <taxon>Metazoa</taxon>
        <taxon>Chordata</taxon>
        <taxon>Craniata</taxon>
        <taxon>Vertebrata</taxon>
        <taxon>Euteleostomi</taxon>
        <taxon>Actinopterygii</taxon>
        <taxon>Neopterygii</taxon>
        <taxon>Teleostei</taxon>
        <taxon>Ostariophysi</taxon>
        <taxon>Siluriformes</taxon>
        <taxon>Bagridae</taxon>
        <taxon>Tachysurus</taxon>
    </lineage>
</organism>